<gene>
    <name evidence="2" type="ORF">GCM10009601_48800</name>
</gene>
<accession>A0ABP4JUQ5</accession>
<proteinExistence type="predicted"/>
<dbReference type="EMBL" id="BAAAIZ010000081">
    <property type="protein sequence ID" value="GAA1430822.1"/>
    <property type="molecule type" value="Genomic_DNA"/>
</dbReference>
<feature type="region of interest" description="Disordered" evidence="1">
    <location>
        <begin position="49"/>
        <end position="78"/>
    </location>
</feature>
<dbReference type="Proteomes" id="UP001500973">
    <property type="component" value="Unassembled WGS sequence"/>
</dbReference>
<comment type="caution">
    <text evidence="2">The sequence shown here is derived from an EMBL/GenBank/DDBJ whole genome shotgun (WGS) entry which is preliminary data.</text>
</comment>
<keyword evidence="3" id="KW-1185">Reference proteome</keyword>
<feature type="region of interest" description="Disordered" evidence="1">
    <location>
        <begin position="1"/>
        <end position="30"/>
    </location>
</feature>
<reference evidence="3" key="1">
    <citation type="journal article" date="2019" name="Int. J. Syst. Evol. Microbiol.">
        <title>The Global Catalogue of Microorganisms (GCM) 10K type strain sequencing project: providing services to taxonomists for standard genome sequencing and annotation.</title>
        <authorList>
            <consortium name="The Broad Institute Genomics Platform"/>
            <consortium name="The Broad Institute Genome Sequencing Center for Infectious Disease"/>
            <person name="Wu L."/>
            <person name="Ma J."/>
        </authorList>
    </citation>
    <scope>NUCLEOTIDE SEQUENCE [LARGE SCALE GENOMIC DNA]</scope>
    <source>
        <strain evidence="3">JCM 11756</strain>
    </source>
</reference>
<organism evidence="2 3">
    <name type="scientific">Streptomyces thermospinosisporus</name>
    <dbReference type="NCBI Taxonomy" id="161482"/>
    <lineage>
        <taxon>Bacteria</taxon>
        <taxon>Bacillati</taxon>
        <taxon>Actinomycetota</taxon>
        <taxon>Actinomycetes</taxon>
        <taxon>Kitasatosporales</taxon>
        <taxon>Streptomycetaceae</taxon>
        <taxon>Streptomyces</taxon>
    </lineage>
</organism>
<evidence type="ECO:0000313" key="3">
    <source>
        <dbReference type="Proteomes" id="UP001500973"/>
    </source>
</evidence>
<protein>
    <submittedName>
        <fullName evidence="2">Uncharacterized protein</fullName>
    </submittedName>
</protein>
<name>A0ABP4JUQ5_9ACTN</name>
<evidence type="ECO:0000256" key="1">
    <source>
        <dbReference type="SAM" id="MobiDB-lite"/>
    </source>
</evidence>
<evidence type="ECO:0000313" key="2">
    <source>
        <dbReference type="EMBL" id="GAA1430822.1"/>
    </source>
</evidence>
<feature type="compositionally biased region" description="Basic and acidic residues" evidence="1">
    <location>
        <begin position="54"/>
        <end position="78"/>
    </location>
</feature>
<sequence>MRDGADTAGTSGRGTARNTCRPDFPAHHDDLGSLSYALSSLPVDLARRAGRGVRTHEGDEEHDEDHERNEDDERHEDE</sequence>